<dbReference type="OrthoDB" id="40902at2759"/>
<dbReference type="GO" id="GO:0005509">
    <property type="term" value="F:calcium ion binding"/>
    <property type="evidence" value="ECO:0007669"/>
    <property type="project" value="InterPro"/>
</dbReference>
<dbReference type="PROSITE" id="PS50222">
    <property type="entry name" value="EF_HAND_2"/>
    <property type="match status" value="1"/>
</dbReference>
<dbReference type="STRING" id="667725.A0A0L0FEG6"/>
<keyword evidence="1" id="KW-0723">Serine/threonine-protein kinase</keyword>
<dbReference type="InterPro" id="IPR000719">
    <property type="entry name" value="Prot_kinase_dom"/>
</dbReference>
<feature type="domain" description="EF-hand" evidence="9">
    <location>
        <begin position="435"/>
        <end position="470"/>
    </location>
</feature>
<dbReference type="InterPro" id="IPR001849">
    <property type="entry name" value="PH_domain"/>
</dbReference>
<dbReference type="RefSeq" id="XP_014149056.1">
    <property type="nucleotide sequence ID" value="XM_014293581.1"/>
</dbReference>
<dbReference type="GO" id="GO:0004674">
    <property type="term" value="F:protein serine/threonine kinase activity"/>
    <property type="evidence" value="ECO:0007669"/>
    <property type="project" value="UniProtKB-KW"/>
</dbReference>
<accession>A0A0L0FEG6</accession>
<gene>
    <name evidence="10" type="ORF">SARC_12313</name>
</gene>
<dbReference type="InterPro" id="IPR002048">
    <property type="entry name" value="EF_hand_dom"/>
</dbReference>
<evidence type="ECO:0000256" key="2">
    <source>
        <dbReference type="ARBA" id="ARBA00022679"/>
    </source>
</evidence>
<evidence type="ECO:0000256" key="6">
    <source>
        <dbReference type="ARBA" id="ARBA00022840"/>
    </source>
</evidence>
<evidence type="ECO:0000256" key="1">
    <source>
        <dbReference type="ARBA" id="ARBA00022527"/>
    </source>
</evidence>
<keyword evidence="4 10" id="KW-0418">Kinase</keyword>
<evidence type="ECO:0000256" key="5">
    <source>
        <dbReference type="ARBA" id="ARBA00022837"/>
    </source>
</evidence>
<dbReference type="Gene3D" id="1.10.238.10">
    <property type="entry name" value="EF-hand"/>
    <property type="match status" value="1"/>
</dbReference>
<reference evidence="10 11" key="1">
    <citation type="submission" date="2011-02" db="EMBL/GenBank/DDBJ databases">
        <title>The Genome Sequence of Sphaeroforma arctica JP610.</title>
        <authorList>
            <consortium name="The Broad Institute Genome Sequencing Platform"/>
            <person name="Russ C."/>
            <person name="Cuomo C."/>
            <person name="Young S.K."/>
            <person name="Zeng Q."/>
            <person name="Gargeya S."/>
            <person name="Alvarado L."/>
            <person name="Berlin A."/>
            <person name="Chapman S.B."/>
            <person name="Chen Z."/>
            <person name="Freedman E."/>
            <person name="Gellesch M."/>
            <person name="Goldberg J."/>
            <person name="Griggs A."/>
            <person name="Gujja S."/>
            <person name="Heilman E."/>
            <person name="Heiman D."/>
            <person name="Howarth C."/>
            <person name="Mehta T."/>
            <person name="Neiman D."/>
            <person name="Pearson M."/>
            <person name="Roberts A."/>
            <person name="Saif S."/>
            <person name="Shea T."/>
            <person name="Shenoy N."/>
            <person name="Sisk P."/>
            <person name="Stolte C."/>
            <person name="Sykes S."/>
            <person name="White J."/>
            <person name="Yandava C."/>
            <person name="Burger G."/>
            <person name="Gray M.W."/>
            <person name="Holland P.W.H."/>
            <person name="King N."/>
            <person name="Lang F.B.F."/>
            <person name="Roger A.J."/>
            <person name="Ruiz-Trillo I."/>
            <person name="Haas B."/>
            <person name="Nusbaum C."/>
            <person name="Birren B."/>
        </authorList>
    </citation>
    <scope>NUCLEOTIDE SEQUENCE [LARGE SCALE GENOMIC DNA]</scope>
    <source>
        <strain evidence="10 11">JP610</strain>
    </source>
</reference>
<keyword evidence="11" id="KW-1185">Reference proteome</keyword>
<evidence type="ECO:0000256" key="3">
    <source>
        <dbReference type="ARBA" id="ARBA00022741"/>
    </source>
</evidence>
<protein>
    <submittedName>
        <fullName evidence="10">CAMK/CDPK protein kinase</fullName>
    </submittedName>
</protein>
<dbReference type="InterPro" id="IPR011009">
    <property type="entry name" value="Kinase-like_dom_sf"/>
</dbReference>
<feature type="non-terminal residue" evidence="10">
    <location>
        <position position="598"/>
    </location>
</feature>
<dbReference type="AlphaFoldDB" id="A0A0L0FEG6"/>
<dbReference type="PROSITE" id="PS50011">
    <property type="entry name" value="PROTEIN_KINASE_DOM"/>
    <property type="match status" value="1"/>
</dbReference>
<dbReference type="Proteomes" id="UP000054560">
    <property type="component" value="Unassembled WGS sequence"/>
</dbReference>
<evidence type="ECO:0000256" key="4">
    <source>
        <dbReference type="ARBA" id="ARBA00022777"/>
    </source>
</evidence>
<dbReference type="EMBL" id="KQ243812">
    <property type="protein sequence ID" value="KNC75154.1"/>
    <property type="molecule type" value="Genomic_DNA"/>
</dbReference>
<dbReference type="SMART" id="SM00220">
    <property type="entry name" value="S_TKc"/>
    <property type="match status" value="1"/>
</dbReference>
<dbReference type="GO" id="GO:0005524">
    <property type="term" value="F:ATP binding"/>
    <property type="evidence" value="ECO:0007669"/>
    <property type="project" value="UniProtKB-KW"/>
</dbReference>
<dbReference type="SUPFAM" id="SSF50729">
    <property type="entry name" value="PH domain-like"/>
    <property type="match status" value="1"/>
</dbReference>
<dbReference type="InterPro" id="IPR011992">
    <property type="entry name" value="EF-hand-dom_pair"/>
</dbReference>
<keyword evidence="2" id="KW-0808">Transferase</keyword>
<dbReference type="InterPro" id="IPR018247">
    <property type="entry name" value="EF_Hand_1_Ca_BS"/>
</dbReference>
<evidence type="ECO:0000259" key="7">
    <source>
        <dbReference type="PROSITE" id="PS50003"/>
    </source>
</evidence>
<dbReference type="Gene3D" id="1.10.510.10">
    <property type="entry name" value="Transferase(Phosphotransferase) domain 1"/>
    <property type="match status" value="1"/>
</dbReference>
<evidence type="ECO:0000259" key="9">
    <source>
        <dbReference type="PROSITE" id="PS50222"/>
    </source>
</evidence>
<evidence type="ECO:0000313" key="11">
    <source>
        <dbReference type="Proteomes" id="UP000054560"/>
    </source>
</evidence>
<keyword evidence="3" id="KW-0547">Nucleotide-binding</keyword>
<evidence type="ECO:0000313" key="10">
    <source>
        <dbReference type="EMBL" id="KNC75154.1"/>
    </source>
</evidence>
<dbReference type="eggNOG" id="KOG0032">
    <property type="taxonomic scope" value="Eukaryota"/>
</dbReference>
<dbReference type="PROSITE" id="PS00018">
    <property type="entry name" value="EF_HAND_1"/>
    <property type="match status" value="1"/>
</dbReference>
<dbReference type="InterPro" id="IPR050205">
    <property type="entry name" value="CDPK_Ser/Thr_kinases"/>
</dbReference>
<feature type="domain" description="Protein kinase" evidence="8">
    <location>
        <begin position="1"/>
        <end position="262"/>
    </location>
</feature>
<dbReference type="PROSITE" id="PS00108">
    <property type="entry name" value="PROTEIN_KINASE_ST"/>
    <property type="match status" value="1"/>
</dbReference>
<name>A0A0L0FEG6_9EUKA</name>
<dbReference type="PROSITE" id="PS50003">
    <property type="entry name" value="PH_DOMAIN"/>
    <property type="match status" value="1"/>
</dbReference>
<dbReference type="PANTHER" id="PTHR24349">
    <property type="entry name" value="SERINE/THREONINE-PROTEIN KINASE"/>
    <property type="match status" value="1"/>
</dbReference>
<keyword evidence="5" id="KW-0106">Calcium</keyword>
<organism evidence="10 11">
    <name type="scientific">Sphaeroforma arctica JP610</name>
    <dbReference type="NCBI Taxonomy" id="667725"/>
    <lineage>
        <taxon>Eukaryota</taxon>
        <taxon>Ichthyosporea</taxon>
        <taxon>Ichthyophonida</taxon>
        <taxon>Sphaeroforma</taxon>
    </lineage>
</organism>
<evidence type="ECO:0000259" key="8">
    <source>
        <dbReference type="PROSITE" id="PS50011"/>
    </source>
</evidence>
<dbReference type="InterPro" id="IPR008271">
    <property type="entry name" value="Ser/Thr_kinase_AS"/>
</dbReference>
<feature type="domain" description="PH" evidence="7">
    <location>
        <begin position="496"/>
        <end position="598"/>
    </location>
</feature>
<dbReference type="GeneID" id="25912817"/>
<keyword evidence="6" id="KW-0067">ATP-binding</keyword>
<dbReference type="Pfam" id="PF00069">
    <property type="entry name" value="Pkinase"/>
    <property type="match status" value="1"/>
</dbReference>
<proteinExistence type="predicted"/>
<sequence length="598" mass="67909">MSSTSIGRTTSSSKPLILFPPRHTAASICEDDLIAEVQALRTLGRHPNISKFYGLYENEKYYMMVLEYLRGGELIDVMIRRVDEGKANYTEAELAIIILQIARAVLHCHKYRVIHRDIKPENILCSDHKSVSDASRVIDAPVKLADFGLSAIIPEDEEGLTISSGTPNYMAPERLCGKVYSFKSDIWSIGVVLYILIEGKFPFPGDDEDEITKHVLDPTFPKYEGPHFDPISESCKDFLTQCFTKDPKFRPTASQLLSHEWLSGNTTATCTIKGAVEGLRRFNVRLKFRAMICAIVARNRLSNILRALRSEQLLLRLIEYGITLEEIKELAHSFRMAAWGHVMLDKETFIETMMDYSEIPDIELATEIYNAFHNAEGLVNTRDFLLALALRIGSSGSDRLGTVFWLFDKGDKGAIDFPSYYDMIVAIVGDSLNPVQTDALEEEFREADVDGNGLIDQNEFEQLAQRNECVHSYFDRLRRLMAGRREVFLSDLDEIRARKRGWLFMRYGGLFQRWVERYLVVTDDFKLELYTKDPGEGKAVRPEIVYSLDKAVLRTLDWSIATGTSTPNLSSRAPQGLGTRKTTPPRCRLECQEGSFLL</sequence>
<dbReference type="SUPFAM" id="SSF47473">
    <property type="entry name" value="EF-hand"/>
    <property type="match status" value="1"/>
</dbReference>
<dbReference type="SUPFAM" id="SSF56112">
    <property type="entry name" value="Protein kinase-like (PK-like)"/>
    <property type="match status" value="1"/>
</dbReference>